<organism evidence="3 4">
    <name type="scientific">Sphingomonas parva</name>
    <dbReference type="NCBI Taxonomy" id="2555898"/>
    <lineage>
        <taxon>Bacteria</taxon>
        <taxon>Pseudomonadati</taxon>
        <taxon>Pseudomonadota</taxon>
        <taxon>Alphaproteobacteria</taxon>
        <taxon>Sphingomonadales</taxon>
        <taxon>Sphingomonadaceae</taxon>
        <taxon>Sphingomonas</taxon>
    </lineage>
</organism>
<dbReference type="Proteomes" id="UP000298213">
    <property type="component" value="Unassembled WGS sequence"/>
</dbReference>
<accession>A0A4Y8ZY53</accession>
<dbReference type="RefSeq" id="WP_135084186.1">
    <property type="nucleotide sequence ID" value="NZ_SPDV01000007.1"/>
</dbReference>
<comment type="caution">
    <text evidence="3">The sequence shown here is derived from an EMBL/GenBank/DDBJ whole genome shotgun (WGS) entry which is preliminary data.</text>
</comment>
<keyword evidence="2" id="KW-0732">Signal</keyword>
<evidence type="ECO:0000313" key="3">
    <source>
        <dbReference type="EMBL" id="TFI59476.1"/>
    </source>
</evidence>
<feature type="transmembrane region" description="Helical" evidence="1">
    <location>
        <begin position="37"/>
        <end position="54"/>
    </location>
</feature>
<name>A0A4Y8ZY53_9SPHN</name>
<dbReference type="AlphaFoldDB" id="A0A4Y8ZY53"/>
<keyword evidence="4" id="KW-1185">Reference proteome</keyword>
<protein>
    <recommendedName>
        <fullName evidence="5">PEP-CTERM sorting domain-containing protein</fullName>
    </recommendedName>
</protein>
<evidence type="ECO:0000256" key="2">
    <source>
        <dbReference type="SAM" id="SignalP"/>
    </source>
</evidence>
<evidence type="ECO:0008006" key="5">
    <source>
        <dbReference type="Google" id="ProtNLM"/>
    </source>
</evidence>
<evidence type="ECO:0000313" key="4">
    <source>
        <dbReference type="Proteomes" id="UP000298213"/>
    </source>
</evidence>
<feature type="chain" id="PRO_5021364360" description="PEP-CTERM sorting domain-containing protein" evidence="2">
    <location>
        <begin position="28"/>
        <end position="60"/>
    </location>
</feature>
<evidence type="ECO:0000256" key="1">
    <source>
        <dbReference type="SAM" id="Phobius"/>
    </source>
</evidence>
<proteinExistence type="predicted"/>
<keyword evidence="1" id="KW-0812">Transmembrane</keyword>
<sequence>MASLANTIRAASLVGVTALAAAGPAFAGVTPTPAPVLAAGAPALAVFGAGYYLIRRMRRR</sequence>
<keyword evidence="1" id="KW-1133">Transmembrane helix</keyword>
<dbReference type="EMBL" id="SPDV01000007">
    <property type="protein sequence ID" value="TFI59476.1"/>
    <property type="molecule type" value="Genomic_DNA"/>
</dbReference>
<reference evidence="3 4" key="1">
    <citation type="submission" date="2019-03" db="EMBL/GenBank/DDBJ databases">
        <title>Genome sequence of Sphingomonas sp. 17J27-24.</title>
        <authorList>
            <person name="Kim M."/>
            <person name="Maeng S."/>
            <person name="Sathiyaraj S."/>
        </authorList>
    </citation>
    <scope>NUCLEOTIDE SEQUENCE [LARGE SCALE GENOMIC DNA]</scope>
    <source>
        <strain evidence="3 4">17J27-24</strain>
    </source>
</reference>
<gene>
    <name evidence="3" type="ORF">E2493_04605</name>
</gene>
<keyword evidence="1" id="KW-0472">Membrane</keyword>
<feature type="signal peptide" evidence="2">
    <location>
        <begin position="1"/>
        <end position="27"/>
    </location>
</feature>